<sequence length="287" mass="31919">MLAAAVAGGITQTAVAPIERVKVLLQTQDGNRQVLLSGKRYTGIIDCVRRVIREQGFLSLWRGNGADMMRHVPTSQLNFAFRDLYRDLLGKYDKQNDFYKFFGANLLAGAGAGATALSITYPLDFAHTRLAADVGYGTAGRQFSGVKNVISTIYRSDGLRGLYKGFGASIQGIIVHRALYFGMYDSFKDLYIDDNEPGALYKKWGIAQAVSTTSGLVAYPFNTVRHRMMMQSGDLDAMYKSTLDCWRTIFRVEGVRGFYKGALSGVMRSTGAAWVLVLYDEFKKRFH</sequence>
<dbReference type="EMBL" id="DF237235">
    <property type="protein sequence ID" value="GAQ86386.1"/>
    <property type="molecule type" value="Genomic_DNA"/>
</dbReference>
<dbReference type="PRINTS" id="PR00926">
    <property type="entry name" value="MITOCARRIER"/>
</dbReference>
<feature type="repeat" description="Solcar" evidence="9">
    <location>
        <begin position="1"/>
        <end position="88"/>
    </location>
</feature>
<evidence type="ECO:0000256" key="6">
    <source>
        <dbReference type="ARBA" id="ARBA00022989"/>
    </source>
</evidence>
<comment type="subunit">
    <text evidence="11">Monomer.</text>
</comment>
<evidence type="ECO:0000256" key="11">
    <source>
        <dbReference type="RuleBase" id="RU368008"/>
    </source>
</evidence>
<comment type="subcellular location">
    <subcellularLocation>
        <location evidence="1 11">Membrane</location>
        <topology evidence="1 11">Multi-pass membrane protein</topology>
    </subcellularLocation>
</comment>
<keyword evidence="5" id="KW-0677">Repeat</keyword>
<keyword evidence="4 9" id="KW-0812">Transmembrane</keyword>
<dbReference type="Gene3D" id="1.50.40.10">
    <property type="entry name" value="Mitochondrial carrier domain"/>
    <property type="match status" value="1"/>
</dbReference>
<evidence type="ECO:0000256" key="10">
    <source>
        <dbReference type="RuleBase" id="RU000488"/>
    </source>
</evidence>
<evidence type="ECO:0000256" key="1">
    <source>
        <dbReference type="ARBA" id="ARBA00004141"/>
    </source>
</evidence>
<organism evidence="12 13">
    <name type="scientific">Klebsormidium nitens</name>
    <name type="common">Green alga</name>
    <name type="synonym">Ulothrix nitens</name>
    <dbReference type="NCBI Taxonomy" id="105231"/>
    <lineage>
        <taxon>Eukaryota</taxon>
        <taxon>Viridiplantae</taxon>
        <taxon>Streptophyta</taxon>
        <taxon>Klebsormidiophyceae</taxon>
        <taxon>Klebsormidiales</taxon>
        <taxon>Klebsormidiaceae</taxon>
        <taxon>Klebsormidium</taxon>
    </lineage>
</organism>
<dbReference type="GO" id="GO:1990544">
    <property type="term" value="P:mitochondrial ATP transmembrane transport"/>
    <property type="evidence" value="ECO:0007669"/>
    <property type="project" value="InterPro"/>
</dbReference>
<dbReference type="OrthoDB" id="270584at2759"/>
<proteinExistence type="inferred from homology"/>
<dbReference type="InterPro" id="IPR002113">
    <property type="entry name" value="ADT_euk_type"/>
</dbReference>
<dbReference type="OMA" id="FRGIHHF"/>
<name>A0A1Y1ICF0_KLENI</name>
<evidence type="ECO:0000256" key="8">
    <source>
        <dbReference type="ARBA" id="ARBA00024143"/>
    </source>
</evidence>
<keyword evidence="7 9" id="KW-0472">Membrane</keyword>
<comment type="function">
    <text evidence="11">Catalyzes the exchange of ADP and ATP across the membrane.</text>
</comment>
<dbReference type="AlphaFoldDB" id="A0A1Y1ICF0"/>
<dbReference type="InterPro" id="IPR023395">
    <property type="entry name" value="MCP_dom_sf"/>
</dbReference>
<dbReference type="GO" id="GO:0140021">
    <property type="term" value="P:mitochondrial ADP transmembrane transport"/>
    <property type="evidence" value="ECO:0007669"/>
    <property type="project" value="InterPro"/>
</dbReference>
<dbReference type="STRING" id="105231.A0A1Y1ICF0"/>
<evidence type="ECO:0000256" key="4">
    <source>
        <dbReference type="ARBA" id="ARBA00022692"/>
    </source>
</evidence>
<dbReference type="InterPro" id="IPR018108">
    <property type="entry name" value="MCP_transmembrane"/>
</dbReference>
<dbReference type="PROSITE" id="PS50920">
    <property type="entry name" value="SOLCAR"/>
    <property type="match status" value="3"/>
</dbReference>
<evidence type="ECO:0000313" key="12">
    <source>
        <dbReference type="EMBL" id="GAQ86386.1"/>
    </source>
</evidence>
<evidence type="ECO:0000256" key="7">
    <source>
        <dbReference type="ARBA" id="ARBA00023136"/>
    </source>
</evidence>
<evidence type="ECO:0000256" key="3">
    <source>
        <dbReference type="ARBA" id="ARBA00022448"/>
    </source>
</evidence>
<keyword evidence="3 10" id="KW-0813">Transport</keyword>
<feature type="repeat" description="Solcar" evidence="9">
    <location>
        <begin position="100"/>
        <end position="190"/>
    </location>
</feature>
<keyword evidence="6" id="KW-1133">Transmembrane helix</keyword>
<dbReference type="PANTHER" id="PTHR45635:SF31">
    <property type="entry name" value="ADP_ATP TRANSLOCASE"/>
    <property type="match status" value="1"/>
</dbReference>
<reference evidence="12 13" key="1">
    <citation type="journal article" date="2014" name="Nat. Commun.">
        <title>Klebsormidium flaccidum genome reveals primary factors for plant terrestrial adaptation.</title>
        <authorList>
            <person name="Hori K."/>
            <person name="Maruyama F."/>
            <person name="Fujisawa T."/>
            <person name="Togashi T."/>
            <person name="Yamamoto N."/>
            <person name="Seo M."/>
            <person name="Sato S."/>
            <person name="Yamada T."/>
            <person name="Mori H."/>
            <person name="Tajima N."/>
            <person name="Moriyama T."/>
            <person name="Ikeuchi M."/>
            <person name="Watanabe M."/>
            <person name="Wada H."/>
            <person name="Kobayashi K."/>
            <person name="Saito M."/>
            <person name="Masuda T."/>
            <person name="Sasaki-Sekimoto Y."/>
            <person name="Mashiguchi K."/>
            <person name="Awai K."/>
            <person name="Shimojima M."/>
            <person name="Masuda S."/>
            <person name="Iwai M."/>
            <person name="Nobusawa T."/>
            <person name="Narise T."/>
            <person name="Kondo S."/>
            <person name="Saito H."/>
            <person name="Sato R."/>
            <person name="Murakawa M."/>
            <person name="Ihara Y."/>
            <person name="Oshima-Yamada Y."/>
            <person name="Ohtaka K."/>
            <person name="Satoh M."/>
            <person name="Sonobe K."/>
            <person name="Ishii M."/>
            <person name="Ohtani R."/>
            <person name="Kanamori-Sato M."/>
            <person name="Honoki R."/>
            <person name="Miyazaki D."/>
            <person name="Mochizuki H."/>
            <person name="Umetsu J."/>
            <person name="Higashi K."/>
            <person name="Shibata D."/>
            <person name="Kamiya Y."/>
            <person name="Sato N."/>
            <person name="Nakamura Y."/>
            <person name="Tabata S."/>
            <person name="Ida S."/>
            <person name="Kurokawa K."/>
            <person name="Ohta H."/>
        </authorList>
    </citation>
    <scope>NUCLEOTIDE SEQUENCE [LARGE SCALE GENOMIC DNA]</scope>
    <source>
        <strain evidence="12 13">NIES-2285</strain>
    </source>
</reference>
<evidence type="ECO:0000313" key="13">
    <source>
        <dbReference type="Proteomes" id="UP000054558"/>
    </source>
</evidence>
<dbReference type="Proteomes" id="UP000054558">
    <property type="component" value="Unassembled WGS sequence"/>
</dbReference>
<dbReference type="SUPFAM" id="SSF103506">
    <property type="entry name" value="Mitochondrial carrier"/>
    <property type="match status" value="1"/>
</dbReference>
<evidence type="ECO:0000256" key="2">
    <source>
        <dbReference type="ARBA" id="ARBA00006375"/>
    </source>
</evidence>
<protein>
    <recommendedName>
        <fullName evidence="11">ADP/ATP translocase</fullName>
    </recommendedName>
    <alternativeName>
        <fullName evidence="11">ADP,ATP carrier protein</fullName>
    </alternativeName>
</protein>
<comment type="similarity">
    <text evidence="2 10">Belongs to the mitochondrial carrier (TC 2.A.29) family.</text>
</comment>
<accession>A0A1Y1ICF0</accession>
<comment type="catalytic activity">
    <reaction evidence="8">
        <text>ADP(in) + ATP(out) = ADP(out) + ATP(in)</text>
        <dbReference type="Rhea" id="RHEA:34999"/>
        <dbReference type="ChEBI" id="CHEBI:30616"/>
        <dbReference type="ChEBI" id="CHEBI:456216"/>
    </reaction>
    <physiologicalReaction direction="left-to-right" evidence="8">
        <dbReference type="Rhea" id="RHEA:35000"/>
    </physiologicalReaction>
</comment>
<dbReference type="GO" id="GO:0005743">
    <property type="term" value="C:mitochondrial inner membrane"/>
    <property type="evidence" value="ECO:0007669"/>
    <property type="project" value="InterPro"/>
</dbReference>
<dbReference type="InterPro" id="IPR002067">
    <property type="entry name" value="MCP"/>
</dbReference>
<evidence type="ECO:0000256" key="9">
    <source>
        <dbReference type="PROSITE-ProRule" id="PRU00282"/>
    </source>
</evidence>
<feature type="repeat" description="Solcar" evidence="9">
    <location>
        <begin position="202"/>
        <end position="285"/>
    </location>
</feature>
<gene>
    <name evidence="12" type="ORF">KFL_002860100</name>
</gene>
<keyword evidence="13" id="KW-1185">Reference proteome</keyword>
<dbReference type="Pfam" id="PF00153">
    <property type="entry name" value="Mito_carr"/>
    <property type="match status" value="3"/>
</dbReference>
<dbReference type="PANTHER" id="PTHR45635">
    <property type="entry name" value="ADP,ATP CARRIER PROTEIN 1-RELATED-RELATED"/>
    <property type="match status" value="1"/>
</dbReference>
<evidence type="ECO:0000256" key="5">
    <source>
        <dbReference type="ARBA" id="ARBA00022737"/>
    </source>
</evidence>
<dbReference type="GO" id="GO:0005471">
    <property type="term" value="F:ATP:ADP antiporter activity"/>
    <property type="evidence" value="ECO:0000318"/>
    <property type="project" value="GO_Central"/>
</dbReference>
<dbReference type="PRINTS" id="PR00927">
    <property type="entry name" value="ADPTRNSLCASE"/>
</dbReference>